<evidence type="ECO:0000313" key="6">
    <source>
        <dbReference type="EMBL" id="MBW2940463.1"/>
    </source>
</evidence>
<feature type="domain" description="DUF7840" evidence="4">
    <location>
        <begin position="395"/>
        <end position="616"/>
    </location>
</feature>
<sequence length="617" mass="69540">MPLFRITVQTLLLSLSLPAFSQYADASELPLAESPSWRALLHFPRQTPLFKEVTKSYIDDRRFFLAEDGDQNRKAEFDASLAAFAAKPTETACRFPARYLWLYSQHLVPAGLLSDCGEYNEWRDKIDIERVVLVLAASYLNSPSSMYGHTFLRLDPAGERSESAFLSYALNFAASIPPDENGMLYAYRGILGGYPGLFSMQPYYEKIQEYSRLENRDIWEYPLSLSAAQIDLLLAHTWELRNINFDYYFFDENCSFRLLELLEVALPGLDLTSQFAYAAMPVDTVRAVVESGLTEAPNYRPSKRRELEAVLAGLDGEQRKLVLQLAANEQVLEQPAFLNFSVAVRQQLVVAAYRYLRYSSNREQRTPEQARRSLKLLSQIQSYGVQSAPQPSTPRRPDLGHSTSMFGVAGGTRKHQQYADMEWRISYHDALDVVSGYPPGATLMMGQLKVRWQEDTLRLQRFDPVAIRSLAPRNEFFAPLSWQVAAGLERLDGSPEQSLVARVSGGAGVSRQFLSGIAYVIPGARLEHNDDAETRLRIAPKVSAGLLWQGDRWASELSVQYLDFGGGRDVGKGVRQSMSLSTNLALSTNQAIRASVDYRKEFAGESAALELSWRRYF</sequence>
<evidence type="ECO:0000259" key="4">
    <source>
        <dbReference type="Pfam" id="PF25222"/>
    </source>
</evidence>
<feature type="chain" id="PRO_5046153344" evidence="2">
    <location>
        <begin position="22"/>
        <end position="617"/>
    </location>
</feature>
<gene>
    <name evidence="6" type="ORF">KXJ70_06740</name>
</gene>
<dbReference type="Pfam" id="PF13387">
    <property type="entry name" value="Lnb_N"/>
    <property type="match status" value="1"/>
</dbReference>
<protein>
    <submittedName>
        <fullName evidence="6">DUF4105 domain-containing protein</fullName>
    </submittedName>
</protein>
<evidence type="ECO:0000256" key="2">
    <source>
        <dbReference type="SAM" id="SignalP"/>
    </source>
</evidence>
<evidence type="ECO:0000259" key="3">
    <source>
        <dbReference type="Pfam" id="PF13387"/>
    </source>
</evidence>
<evidence type="ECO:0000259" key="5">
    <source>
        <dbReference type="Pfam" id="PF25225"/>
    </source>
</evidence>
<dbReference type="Proteomes" id="UP001166291">
    <property type="component" value="Unassembled WGS sequence"/>
</dbReference>
<dbReference type="Pfam" id="PF25225">
    <property type="entry name" value="DUF7843"/>
    <property type="match status" value="1"/>
</dbReference>
<proteinExistence type="predicted"/>
<feature type="domain" description="Lnb N-terminal periplasmic" evidence="3">
    <location>
        <begin position="118"/>
        <end position="290"/>
    </location>
</feature>
<accession>A0ABS6VQY6</accession>
<evidence type="ECO:0000256" key="1">
    <source>
        <dbReference type="SAM" id="MobiDB-lite"/>
    </source>
</evidence>
<dbReference type="Pfam" id="PF25222">
    <property type="entry name" value="DUF7840"/>
    <property type="match status" value="1"/>
</dbReference>
<feature type="region of interest" description="Disordered" evidence="1">
    <location>
        <begin position="383"/>
        <end position="407"/>
    </location>
</feature>
<dbReference type="EMBL" id="JAHWDQ010000001">
    <property type="protein sequence ID" value="MBW2940463.1"/>
    <property type="molecule type" value="Genomic_DNA"/>
</dbReference>
<name>A0ABS6VQY6_9GAMM</name>
<feature type="domain" description="DUF7843" evidence="5">
    <location>
        <begin position="31"/>
        <end position="104"/>
    </location>
</feature>
<feature type="signal peptide" evidence="2">
    <location>
        <begin position="1"/>
        <end position="21"/>
    </location>
</feature>
<evidence type="ECO:0000313" key="7">
    <source>
        <dbReference type="Proteomes" id="UP001166291"/>
    </source>
</evidence>
<organism evidence="6 7">
    <name type="scientific">Zhongshania aquimaris</name>
    <dbReference type="NCBI Taxonomy" id="2857107"/>
    <lineage>
        <taxon>Bacteria</taxon>
        <taxon>Pseudomonadati</taxon>
        <taxon>Pseudomonadota</taxon>
        <taxon>Gammaproteobacteria</taxon>
        <taxon>Cellvibrionales</taxon>
        <taxon>Spongiibacteraceae</taxon>
        <taxon>Zhongshania</taxon>
    </lineage>
</organism>
<dbReference type="RefSeq" id="WP_219042657.1">
    <property type="nucleotide sequence ID" value="NZ_JAHWDQ010000001.1"/>
</dbReference>
<comment type="caution">
    <text evidence="6">The sequence shown here is derived from an EMBL/GenBank/DDBJ whole genome shotgun (WGS) entry which is preliminary data.</text>
</comment>
<keyword evidence="2" id="KW-0732">Signal</keyword>
<reference evidence="6" key="1">
    <citation type="submission" date="2021-07" db="EMBL/GenBank/DDBJ databases">
        <title>Zhongshania sp. CAU 1632 isolated from seawater.</title>
        <authorList>
            <person name="Kim W."/>
        </authorList>
    </citation>
    <scope>NUCLEOTIDE SEQUENCE</scope>
    <source>
        <strain evidence="6">CAU 1632</strain>
    </source>
</reference>
<dbReference type="InterPro" id="IPR025178">
    <property type="entry name" value="Lnb_N"/>
</dbReference>
<keyword evidence="7" id="KW-1185">Reference proteome</keyword>
<dbReference type="InterPro" id="IPR057165">
    <property type="entry name" value="DUF7843"/>
</dbReference>
<dbReference type="InterPro" id="IPR057162">
    <property type="entry name" value="DUF7840"/>
</dbReference>